<feature type="domain" description="LTD" evidence="3">
    <location>
        <begin position="434"/>
        <end position="550"/>
    </location>
</feature>
<feature type="domain" description="TNase-like" evidence="2">
    <location>
        <begin position="3"/>
        <end position="178"/>
    </location>
</feature>
<dbReference type="GO" id="GO:0004518">
    <property type="term" value="F:nuclease activity"/>
    <property type="evidence" value="ECO:0007669"/>
    <property type="project" value="InterPro"/>
</dbReference>
<dbReference type="SUPFAM" id="SSF50199">
    <property type="entry name" value="Staphylococcal nuclease"/>
    <property type="match status" value="1"/>
</dbReference>
<dbReference type="Proteomes" id="UP000017840">
    <property type="component" value="Unassembled WGS sequence"/>
</dbReference>
<dbReference type="PATRIC" id="fig|1324957.4.peg.2268"/>
<sequence length="551" mass="58092">MPDPTTAAVTDVVDGDTLDVEFPDGETGTVRVLGIDTPETTDNVEAERRREWEGIESIDYLGRWGSRASEFARERLAGATVELVEDPNEPSRDQFDRLLRYVRYDPDGSDDSGPPGDGDDADGSGGSDGPSEARDTVYNRLAVAEGFARVYGSGFARHDEYRAVEETARDESRGLWARSDLPATPEIRDRPVERAFVPDPATVRTASGTLADGRAPVFAGEGATQTLAGDGVEYDGRLPLVGVDDDARVAVVGGPMVDEWYEQAEGFPTDTSGFGNFPLFTNLLASLSDRGGQLLVDGGHGQFDADYALSSEDMAYYLRYLEGQDIGHRQVNTLADGMPDGRALVVTAPAAAYTDAELAAVESFRDAGGAVLLVGHAADGMPADARENLDAVAAALGSDLRLNGDAVTDEGSALNGDPAIPVTSAFDDSFDLFGAFTPERPAGPPLSVVRVESGADAGEPTSERVVVENAGDGPLDVSGWRIADAAGHEYRFPEGLTLPAGARAAVNTGSGGTAVELYWGRNSPVWNDAGDTVSVYDDGGSLVTEYAYDGE</sequence>
<evidence type="ECO:0000256" key="1">
    <source>
        <dbReference type="SAM" id="MobiDB-lite"/>
    </source>
</evidence>
<dbReference type="AlphaFoldDB" id="V4HJB8"/>
<dbReference type="eggNOG" id="arCOG03009">
    <property type="taxonomic scope" value="Archaea"/>
</dbReference>
<dbReference type="PROSITE" id="PS51841">
    <property type="entry name" value="LTD"/>
    <property type="match status" value="1"/>
</dbReference>
<dbReference type="Pfam" id="PF00932">
    <property type="entry name" value="LTD"/>
    <property type="match status" value="1"/>
</dbReference>
<dbReference type="InterPro" id="IPR035437">
    <property type="entry name" value="SNase_OB-fold_sf"/>
</dbReference>
<dbReference type="SUPFAM" id="SSF74853">
    <property type="entry name" value="Lamin A/C globular tail domain"/>
    <property type="match status" value="1"/>
</dbReference>
<dbReference type="eggNOG" id="arCOG03192">
    <property type="taxonomic scope" value="Archaea"/>
</dbReference>
<evidence type="ECO:0000259" key="2">
    <source>
        <dbReference type="PROSITE" id="PS50830"/>
    </source>
</evidence>
<evidence type="ECO:0000313" key="5">
    <source>
        <dbReference type="Proteomes" id="UP000017840"/>
    </source>
</evidence>
<proteinExistence type="predicted"/>
<dbReference type="PROSITE" id="PS01123">
    <property type="entry name" value="TNASE_1"/>
    <property type="match status" value="1"/>
</dbReference>
<dbReference type="EMBL" id="ASGZ01000036">
    <property type="protein sequence ID" value="ESP88014.1"/>
    <property type="molecule type" value="Genomic_DNA"/>
</dbReference>
<organism evidence="4 5">
    <name type="scientific">Candidatus Halobonum tyrrellensis G22</name>
    <dbReference type="NCBI Taxonomy" id="1324957"/>
    <lineage>
        <taxon>Archaea</taxon>
        <taxon>Methanobacteriati</taxon>
        <taxon>Methanobacteriota</taxon>
        <taxon>Stenosarchaea group</taxon>
        <taxon>Halobacteria</taxon>
        <taxon>Halobacteriales</taxon>
        <taxon>Haloferacaceae</taxon>
        <taxon>Candidatus Halobonum</taxon>
    </lineage>
</organism>
<dbReference type="Gene3D" id="2.60.40.1260">
    <property type="entry name" value="Lamin Tail domain"/>
    <property type="match status" value="1"/>
</dbReference>
<keyword evidence="5" id="KW-1185">Reference proteome</keyword>
<dbReference type="InterPro" id="IPR001322">
    <property type="entry name" value="Lamin_tail_dom"/>
</dbReference>
<evidence type="ECO:0000259" key="3">
    <source>
        <dbReference type="PROSITE" id="PS51841"/>
    </source>
</evidence>
<name>V4HJB8_9EURY</name>
<comment type="caution">
    <text evidence="4">The sequence shown here is derived from an EMBL/GenBank/DDBJ whole genome shotgun (WGS) entry which is preliminary data.</text>
</comment>
<accession>V4HJB8</accession>
<feature type="region of interest" description="Disordered" evidence="1">
    <location>
        <begin position="103"/>
        <end position="133"/>
    </location>
</feature>
<protein>
    <submittedName>
        <fullName evidence="4">ABC transporter</fullName>
    </submittedName>
</protein>
<dbReference type="OrthoDB" id="3327at2157"/>
<dbReference type="RefSeq" id="WP_023394813.1">
    <property type="nucleotide sequence ID" value="NZ_ASGZ01000036.1"/>
</dbReference>
<dbReference type="InterPro" id="IPR002071">
    <property type="entry name" value="Thermonucl_AS"/>
</dbReference>
<dbReference type="Pfam" id="PF00565">
    <property type="entry name" value="SNase"/>
    <property type="match status" value="1"/>
</dbReference>
<dbReference type="SMART" id="SM00318">
    <property type="entry name" value="SNc"/>
    <property type="match status" value="1"/>
</dbReference>
<evidence type="ECO:0000313" key="4">
    <source>
        <dbReference type="EMBL" id="ESP88014.1"/>
    </source>
</evidence>
<dbReference type="GO" id="GO:0003676">
    <property type="term" value="F:nucleic acid binding"/>
    <property type="evidence" value="ECO:0007669"/>
    <property type="project" value="InterPro"/>
</dbReference>
<dbReference type="InterPro" id="IPR016071">
    <property type="entry name" value="Staphylococal_nuclease_OB-fold"/>
</dbReference>
<dbReference type="PROSITE" id="PS50830">
    <property type="entry name" value="TNASE_3"/>
    <property type="match status" value="1"/>
</dbReference>
<dbReference type="Gene3D" id="2.40.50.90">
    <property type="match status" value="1"/>
</dbReference>
<reference evidence="4 5" key="1">
    <citation type="journal article" date="2013" name="Genome Announc.">
        <title>Draft Genome Sequence of 'Candidatus Halobonum tyrrellensis' Strain G22, Isolated from the Hypersaline Waters of Lake Tyrrell, Australia.</title>
        <authorList>
            <person name="Ugalde J.A."/>
            <person name="Narasingarao P."/>
            <person name="Kuo S."/>
            <person name="Podell S."/>
            <person name="Allen E.E."/>
        </authorList>
    </citation>
    <scope>NUCLEOTIDE SEQUENCE [LARGE SCALE GENOMIC DNA]</scope>
    <source>
        <strain evidence="4 5">G22</strain>
    </source>
</reference>
<dbReference type="InterPro" id="IPR036415">
    <property type="entry name" value="Lamin_tail_dom_sf"/>
</dbReference>
<dbReference type="STRING" id="1324957.K933_11166"/>
<gene>
    <name evidence="4" type="ORF">K933_11166</name>
</gene>